<dbReference type="AlphaFoldDB" id="A0A2T5J4H9"/>
<comment type="caution">
    <text evidence="3">The sequence shown here is derived from an EMBL/GenBank/DDBJ whole genome shotgun (WGS) entry which is preliminary data.</text>
</comment>
<dbReference type="GO" id="GO:0016787">
    <property type="term" value="F:hydrolase activity"/>
    <property type="evidence" value="ECO:0007669"/>
    <property type="project" value="InterPro"/>
</dbReference>
<keyword evidence="1" id="KW-1133">Transmembrane helix</keyword>
<dbReference type="OrthoDB" id="9780884at2"/>
<evidence type="ECO:0000256" key="1">
    <source>
        <dbReference type="SAM" id="Phobius"/>
    </source>
</evidence>
<proteinExistence type="predicted"/>
<feature type="transmembrane region" description="Helical" evidence="1">
    <location>
        <begin position="45"/>
        <end position="65"/>
    </location>
</feature>
<dbReference type="InterPro" id="IPR051158">
    <property type="entry name" value="Metallophosphoesterase_sf"/>
</dbReference>
<dbReference type="Proteomes" id="UP000244223">
    <property type="component" value="Unassembled WGS sequence"/>
</dbReference>
<evidence type="ECO:0000313" key="3">
    <source>
        <dbReference type="EMBL" id="PTQ91423.1"/>
    </source>
</evidence>
<reference evidence="3 4" key="1">
    <citation type="submission" date="2018-04" db="EMBL/GenBank/DDBJ databases">
        <title>Genomic Encyclopedia of Archaeal and Bacterial Type Strains, Phase II (KMG-II): from individual species to whole genera.</title>
        <authorList>
            <person name="Goeker M."/>
        </authorList>
    </citation>
    <scope>NUCLEOTIDE SEQUENCE [LARGE SCALE GENOMIC DNA]</scope>
    <source>
        <strain evidence="3 4">DSM 5822</strain>
    </source>
</reference>
<keyword evidence="4" id="KW-1185">Reference proteome</keyword>
<name>A0A2T5J4H9_9GAMM</name>
<accession>A0A2T5J4H9</accession>
<dbReference type="Gene3D" id="3.60.21.10">
    <property type="match status" value="1"/>
</dbReference>
<dbReference type="PANTHER" id="PTHR31302">
    <property type="entry name" value="TRANSMEMBRANE PROTEIN WITH METALLOPHOSPHOESTERASE DOMAIN-RELATED"/>
    <property type="match status" value="1"/>
</dbReference>
<feature type="transmembrane region" description="Helical" evidence="1">
    <location>
        <begin position="6"/>
        <end position="25"/>
    </location>
</feature>
<dbReference type="SUPFAM" id="SSF56300">
    <property type="entry name" value="Metallo-dependent phosphatases"/>
    <property type="match status" value="1"/>
</dbReference>
<evidence type="ECO:0000259" key="2">
    <source>
        <dbReference type="Pfam" id="PF00149"/>
    </source>
</evidence>
<evidence type="ECO:0000313" key="4">
    <source>
        <dbReference type="Proteomes" id="UP000244223"/>
    </source>
</evidence>
<dbReference type="InterPro" id="IPR004843">
    <property type="entry name" value="Calcineurin-like_PHP"/>
</dbReference>
<dbReference type="PANTHER" id="PTHR31302:SF0">
    <property type="entry name" value="TRANSMEMBRANE PROTEIN WITH METALLOPHOSPHOESTERASE DOMAIN"/>
    <property type="match status" value="1"/>
</dbReference>
<dbReference type="Pfam" id="PF00149">
    <property type="entry name" value="Metallophos"/>
    <property type="match status" value="1"/>
</dbReference>
<dbReference type="EMBL" id="QAON01000001">
    <property type="protein sequence ID" value="PTQ91423.1"/>
    <property type="molecule type" value="Genomic_DNA"/>
</dbReference>
<sequence>MTKYRLLFWLIMCLLMVLAGTIGLAWQQADMARTVNIKGTMIGSFFYYASWLMPLLLLLIMAGWWRKQVSLWVMLFSSAILLLGIYARFIEPNLLVVKHTQIKTGYSLKIALISDMHYGLFSTSADMQRLVNKLNTLDVDAVLVAGDWTYEPPQPIPLVDLLKPFQQVKHPIYSVTGNHDERMPGPPLAAELHSALIANGVTPIEGQSVDLGHVRVAGLLDLWAHQRQQRRERRQSEHKKQPLYWQSALAVQDKPLLLLTHNPDAIFNLPPLTQPFLVLAGHTHGGQVNLPIVTHNILRFATIGHFKRGLYTLKEGQVFVTSGIGIVGLPLRFNMPPTIDVLEFY</sequence>
<organism evidence="3 4">
    <name type="scientific">Agitococcus lubricus</name>
    <dbReference type="NCBI Taxonomy" id="1077255"/>
    <lineage>
        <taxon>Bacteria</taxon>
        <taxon>Pseudomonadati</taxon>
        <taxon>Pseudomonadota</taxon>
        <taxon>Gammaproteobacteria</taxon>
        <taxon>Moraxellales</taxon>
        <taxon>Moraxellaceae</taxon>
        <taxon>Agitococcus</taxon>
    </lineage>
</organism>
<feature type="domain" description="Calcineurin-like phosphoesterase" evidence="2">
    <location>
        <begin position="108"/>
        <end position="285"/>
    </location>
</feature>
<keyword evidence="1" id="KW-0472">Membrane</keyword>
<dbReference type="InterPro" id="IPR029052">
    <property type="entry name" value="Metallo-depent_PP-like"/>
</dbReference>
<gene>
    <name evidence="3" type="ORF">C8N29_101496</name>
</gene>
<dbReference type="RefSeq" id="WP_107864433.1">
    <property type="nucleotide sequence ID" value="NZ_QAON01000001.1"/>
</dbReference>
<protein>
    <recommendedName>
        <fullName evidence="2">Calcineurin-like phosphoesterase domain-containing protein</fullName>
    </recommendedName>
</protein>
<keyword evidence="1" id="KW-0812">Transmembrane</keyword>
<feature type="transmembrane region" description="Helical" evidence="1">
    <location>
        <begin position="71"/>
        <end position="89"/>
    </location>
</feature>